<reference evidence="2" key="1">
    <citation type="submission" date="2023-05" db="EMBL/GenBank/DDBJ databases">
        <title>Genome and transcriptome analyses reveal genes involved in the formation of fine ridges on petal epidermal cells in Hibiscus trionum.</title>
        <authorList>
            <person name="Koshimizu S."/>
            <person name="Masuda S."/>
            <person name="Ishii T."/>
            <person name="Shirasu K."/>
            <person name="Hoshino A."/>
            <person name="Arita M."/>
        </authorList>
    </citation>
    <scope>NUCLEOTIDE SEQUENCE</scope>
    <source>
        <strain evidence="2">Hamamatsu line</strain>
    </source>
</reference>
<dbReference type="InterPro" id="IPR008546">
    <property type="entry name" value="VAN3-bd-like_auxin_canal"/>
</dbReference>
<dbReference type="Proteomes" id="UP001165190">
    <property type="component" value="Unassembled WGS sequence"/>
</dbReference>
<evidence type="ECO:0000313" key="3">
    <source>
        <dbReference type="Proteomes" id="UP001165190"/>
    </source>
</evidence>
<evidence type="ECO:0000259" key="1">
    <source>
        <dbReference type="Pfam" id="PF05703"/>
    </source>
</evidence>
<dbReference type="AlphaFoldDB" id="A0A9W7J355"/>
<protein>
    <recommendedName>
        <fullName evidence="1">VAN3-binding protein-like auxin canalisation domain-containing protein</fullName>
    </recommendedName>
</protein>
<keyword evidence="3" id="KW-1185">Reference proteome</keyword>
<dbReference type="PANTHER" id="PTHR31351:SF2">
    <property type="entry name" value="PHOSPHOINOSITIDE BINDING PROTEIN"/>
    <property type="match status" value="1"/>
</dbReference>
<dbReference type="PANTHER" id="PTHR31351">
    <property type="entry name" value="EXPRESSED PROTEIN"/>
    <property type="match status" value="1"/>
</dbReference>
<sequence length="174" mass="19555">MALRGGYHRRVVLLLKLLGSPWSFSPDRGVFPLRNSRKLSQTRLLGLECLMQALLLQENHHFRSCCSRGSAPVSPRESEGLKELFRLHRAMNPELISNQQLLKNGIYKSVVRGRTTRRWLKEQKERKKQEIRAQNAQLHAAVSVAGVAAAVAALAASNPVVPETATTYLSRDIY</sequence>
<proteinExistence type="predicted"/>
<feature type="domain" description="VAN3-binding protein-like auxin canalisation" evidence="1">
    <location>
        <begin position="63"/>
        <end position="159"/>
    </location>
</feature>
<evidence type="ECO:0000313" key="2">
    <source>
        <dbReference type="EMBL" id="GMJ07671.1"/>
    </source>
</evidence>
<dbReference type="Pfam" id="PF05703">
    <property type="entry name" value="Auxin_canalis"/>
    <property type="match status" value="1"/>
</dbReference>
<dbReference type="InterPro" id="IPR040269">
    <property type="entry name" value="VAB"/>
</dbReference>
<name>A0A9W7J355_HIBTR</name>
<accession>A0A9W7J355</accession>
<gene>
    <name evidence="2" type="ORF">HRI_004436300</name>
</gene>
<comment type="caution">
    <text evidence="2">The sequence shown here is derived from an EMBL/GenBank/DDBJ whole genome shotgun (WGS) entry which is preliminary data.</text>
</comment>
<dbReference type="EMBL" id="BSYR01000048">
    <property type="protein sequence ID" value="GMJ07671.1"/>
    <property type="molecule type" value="Genomic_DNA"/>
</dbReference>
<organism evidence="2 3">
    <name type="scientific">Hibiscus trionum</name>
    <name type="common">Flower of an hour</name>
    <dbReference type="NCBI Taxonomy" id="183268"/>
    <lineage>
        <taxon>Eukaryota</taxon>
        <taxon>Viridiplantae</taxon>
        <taxon>Streptophyta</taxon>
        <taxon>Embryophyta</taxon>
        <taxon>Tracheophyta</taxon>
        <taxon>Spermatophyta</taxon>
        <taxon>Magnoliopsida</taxon>
        <taxon>eudicotyledons</taxon>
        <taxon>Gunneridae</taxon>
        <taxon>Pentapetalae</taxon>
        <taxon>rosids</taxon>
        <taxon>malvids</taxon>
        <taxon>Malvales</taxon>
        <taxon>Malvaceae</taxon>
        <taxon>Malvoideae</taxon>
        <taxon>Hibiscus</taxon>
    </lineage>
</organism>